<dbReference type="PANTHER" id="PTHR34782:SF1">
    <property type="entry name" value="PHOSPHORIBOSYLFORMYLGLYCINAMIDINE SYNTHASE"/>
    <property type="match status" value="1"/>
</dbReference>
<sequence>MRCVGLASHLRGGKLWPAAPASRPAHPFAARCSSSSNSNSSGDPPGGEHSNSHSSDTVYKGFSKQQQQKATPADALQNTLAGLSAAVGRVPSSNNVILDTTNDEDKWRELDAQVNPYPGQRTFKAIGTGDQAFVAAMTECVESVVGTVHAECVSHRASSKGNYTSVTVGPVWVESPDQVLQIYENMRADGRLRFFF</sequence>
<dbReference type="Gene3D" id="3.30.70.260">
    <property type="match status" value="1"/>
</dbReference>
<dbReference type="AlphaFoldDB" id="A0A9D4YU09"/>
<name>A0A9D4YU09_CHLVU</name>
<gene>
    <name evidence="2" type="ORF">D9Q98_007954</name>
</gene>
<dbReference type="EMBL" id="SIDB01000011">
    <property type="protein sequence ID" value="KAI3425986.1"/>
    <property type="molecule type" value="Genomic_DNA"/>
</dbReference>
<dbReference type="Proteomes" id="UP001055712">
    <property type="component" value="Unassembled WGS sequence"/>
</dbReference>
<protein>
    <submittedName>
        <fullName evidence="2">Uncharacterized protein</fullName>
    </submittedName>
</protein>
<dbReference type="OrthoDB" id="533321at2759"/>
<dbReference type="InterPro" id="IPR027471">
    <property type="entry name" value="YbeD-like_sf"/>
</dbReference>
<accession>A0A9D4YU09</accession>
<dbReference type="PANTHER" id="PTHR34782">
    <property type="entry name" value="PHOSPHORIBOSYLFORMYLGLYCINAMIDINE SYNTHASE"/>
    <property type="match status" value="1"/>
</dbReference>
<feature type="region of interest" description="Disordered" evidence="1">
    <location>
        <begin position="14"/>
        <end position="72"/>
    </location>
</feature>
<evidence type="ECO:0000313" key="3">
    <source>
        <dbReference type="Proteomes" id="UP001055712"/>
    </source>
</evidence>
<feature type="compositionally biased region" description="Polar residues" evidence="1">
    <location>
        <begin position="52"/>
        <end position="72"/>
    </location>
</feature>
<evidence type="ECO:0000256" key="1">
    <source>
        <dbReference type="SAM" id="MobiDB-lite"/>
    </source>
</evidence>
<comment type="caution">
    <text evidence="2">The sequence shown here is derived from an EMBL/GenBank/DDBJ whole genome shotgun (WGS) entry which is preliminary data.</text>
</comment>
<keyword evidence="3" id="KW-1185">Reference proteome</keyword>
<reference evidence="2" key="2">
    <citation type="submission" date="2020-11" db="EMBL/GenBank/DDBJ databases">
        <authorList>
            <person name="Cecchin M."/>
            <person name="Marcolungo L."/>
            <person name="Rossato M."/>
            <person name="Girolomoni L."/>
            <person name="Cosentino E."/>
            <person name="Cuine S."/>
            <person name="Li-Beisson Y."/>
            <person name="Delledonne M."/>
            <person name="Ballottari M."/>
        </authorList>
    </citation>
    <scope>NUCLEOTIDE SEQUENCE</scope>
    <source>
        <strain evidence="2">211/11P</strain>
        <tissue evidence="2">Whole cell</tissue>
    </source>
</reference>
<dbReference type="Pfam" id="PF04359">
    <property type="entry name" value="DUF493"/>
    <property type="match status" value="1"/>
</dbReference>
<dbReference type="SUPFAM" id="SSF117991">
    <property type="entry name" value="YbeD/HP0495-like"/>
    <property type="match status" value="1"/>
</dbReference>
<evidence type="ECO:0000313" key="2">
    <source>
        <dbReference type="EMBL" id="KAI3425986.1"/>
    </source>
</evidence>
<proteinExistence type="predicted"/>
<reference evidence="2" key="1">
    <citation type="journal article" date="2019" name="Plant J.">
        <title>Chlorella vulgaris genome assembly and annotation reveals the molecular basis for metabolic acclimation to high light conditions.</title>
        <authorList>
            <person name="Cecchin M."/>
            <person name="Marcolungo L."/>
            <person name="Rossato M."/>
            <person name="Girolomoni L."/>
            <person name="Cosentino E."/>
            <person name="Cuine S."/>
            <person name="Li-Beisson Y."/>
            <person name="Delledonne M."/>
            <person name="Ballottari M."/>
        </authorList>
    </citation>
    <scope>NUCLEOTIDE SEQUENCE</scope>
    <source>
        <strain evidence="2">211/11P</strain>
    </source>
</reference>
<dbReference type="InterPro" id="IPR007454">
    <property type="entry name" value="UPF0250_YbeD-like"/>
</dbReference>
<organism evidence="2 3">
    <name type="scientific">Chlorella vulgaris</name>
    <name type="common">Green alga</name>
    <dbReference type="NCBI Taxonomy" id="3077"/>
    <lineage>
        <taxon>Eukaryota</taxon>
        <taxon>Viridiplantae</taxon>
        <taxon>Chlorophyta</taxon>
        <taxon>core chlorophytes</taxon>
        <taxon>Trebouxiophyceae</taxon>
        <taxon>Chlorellales</taxon>
        <taxon>Chlorellaceae</taxon>
        <taxon>Chlorella clade</taxon>
        <taxon>Chlorella</taxon>
    </lineage>
</organism>